<dbReference type="InterPro" id="IPR016181">
    <property type="entry name" value="Acyl_CoA_acyltransferase"/>
</dbReference>
<dbReference type="EMBL" id="CABFNB010000103">
    <property type="protein sequence ID" value="VTZ62259.1"/>
    <property type="molecule type" value="Genomic_DNA"/>
</dbReference>
<dbReference type="OMA" id="FAVTRML"/>
<evidence type="ECO:0000313" key="7">
    <source>
        <dbReference type="Proteomes" id="UP001190825"/>
    </source>
</evidence>
<evidence type="ECO:0000256" key="2">
    <source>
        <dbReference type="ARBA" id="ARBA00023315"/>
    </source>
</evidence>
<protein>
    <submittedName>
        <fullName evidence="5 6">N-acetyltransferase</fullName>
    </submittedName>
</protein>
<reference evidence="5 7" key="2">
    <citation type="journal article" date="2018" name="FEMS Microbiol. Ecol.">
        <title>Co-invading symbiotic mutualists of Medicago polymorpha retain high ancestral diversity and contain diverse accessory genomes.</title>
        <authorList>
            <person name="Porter S.S."/>
            <person name="Faber-Hammond J.J."/>
            <person name="Friesen M.L."/>
        </authorList>
    </citation>
    <scope>NUCLEOTIDE SEQUENCE [LARGE SCALE GENOMIC DNA]</scope>
    <source>
        <strain evidence="5 7">Str16</strain>
    </source>
</reference>
<keyword evidence="7" id="KW-1185">Reference proteome</keyword>
<dbReference type="InterPro" id="IPR000182">
    <property type="entry name" value="GNAT_dom"/>
</dbReference>
<name>A0A508X272_9HYPH</name>
<evidence type="ECO:0000256" key="1">
    <source>
        <dbReference type="ARBA" id="ARBA00022679"/>
    </source>
</evidence>
<reference evidence="6" key="3">
    <citation type="submission" date="2019-06" db="EMBL/GenBank/DDBJ databases">
        <authorList>
            <person name="Le Quere A."/>
            <person name="Colella S."/>
        </authorList>
    </citation>
    <scope>NUCLEOTIDE SEQUENCE</scope>
    <source>
        <strain evidence="6">EmedicaeMD41</strain>
    </source>
</reference>
<keyword evidence="1 6" id="KW-0808">Transferase</keyword>
<dbReference type="Proteomes" id="UP000507954">
    <property type="component" value="Unassembled WGS sequence"/>
</dbReference>
<sequence length="200" mass="22335">MNALVTARPATVARPGPGPAPVIETARLRLRPHRLSDAAAIADSLNDFQVARMLSRVPAPYDQQDAFDWLNRQTANMLTADVMPDWTLAITTQGDDVHIGCIGIELRNGQWHVGYWLNRFYWGKGLMSEAVHAAIERFFRRMPETVLHSGVFADNPASLRVQEKLGFRVTGCSQIYALARNAMMAHIETRLAAEDLRRPG</sequence>
<gene>
    <name evidence="5" type="ORF">BMJ33_30245</name>
    <name evidence="6" type="ORF">EMEDMD4_370123</name>
</gene>
<dbReference type="GO" id="GO:0016747">
    <property type="term" value="F:acyltransferase activity, transferring groups other than amino-acyl groups"/>
    <property type="evidence" value="ECO:0007669"/>
    <property type="project" value="InterPro"/>
</dbReference>
<dbReference type="PROSITE" id="PS51186">
    <property type="entry name" value="GNAT"/>
    <property type="match status" value="1"/>
</dbReference>
<proteinExistence type="inferred from homology"/>
<dbReference type="EMBL" id="NBUC01000154">
    <property type="protein sequence ID" value="PLT95181.1"/>
    <property type="molecule type" value="Genomic_DNA"/>
</dbReference>
<dbReference type="RefSeq" id="WP_012067216.1">
    <property type="nucleotide sequence ID" value="NZ_ATYC01000022.1"/>
</dbReference>
<organism evidence="6">
    <name type="scientific">Sinorhizobium medicae</name>
    <dbReference type="NCBI Taxonomy" id="110321"/>
    <lineage>
        <taxon>Bacteria</taxon>
        <taxon>Pseudomonadati</taxon>
        <taxon>Pseudomonadota</taxon>
        <taxon>Alphaproteobacteria</taxon>
        <taxon>Hyphomicrobiales</taxon>
        <taxon>Rhizobiaceae</taxon>
        <taxon>Sinorhizobium/Ensifer group</taxon>
        <taxon>Sinorhizobium</taxon>
    </lineage>
</organism>
<evidence type="ECO:0000313" key="5">
    <source>
        <dbReference type="EMBL" id="PLT95181.1"/>
    </source>
</evidence>
<comment type="similarity">
    <text evidence="3">Belongs to the acetyltransferase family. RimJ subfamily.</text>
</comment>
<dbReference type="InterPro" id="IPR051531">
    <property type="entry name" value="N-acetyltransferase"/>
</dbReference>
<accession>A0A508X272</accession>
<dbReference type="PANTHER" id="PTHR43792">
    <property type="entry name" value="GNAT FAMILY, PUTATIVE (AFU_ORTHOLOGUE AFUA_3G00765)-RELATED-RELATED"/>
    <property type="match status" value="1"/>
</dbReference>
<reference evidence="5" key="1">
    <citation type="submission" date="2017-04" db="EMBL/GenBank/DDBJ databases">
        <authorList>
            <person name="Porter S."/>
            <person name="Friesen M.L."/>
            <person name="Faber-Hammond J."/>
        </authorList>
    </citation>
    <scope>NUCLEOTIDE SEQUENCE</scope>
    <source>
        <strain evidence="5">Str16</strain>
    </source>
</reference>
<dbReference type="Gene3D" id="3.40.630.30">
    <property type="match status" value="1"/>
</dbReference>
<dbReference type="AlphaFoldDB" id="A0A508X272"/>
<keyword evidence="2" id="KW-0012">Acyltransferase</keyword>
<dbReference type="SUPFAM" id="SSF55729">
    <property type="entry name" value="Acyl-CoA N-acyltransferases (Nat)"/>
    <property type="match status" value="1"/>
</dbReference>
<evidence type="ECO:0000256" key="3">
    <source>
        <dbReference type="ARBA" id="ARBA00038502"/>
    </source>
</evidence>
<evidence type="ECO:0000259" key="4">
    <source>
        <dbReference type="PROSITE" id="PS51186"/>
    </source>
</evidence>
<evidence type="ECO:0000313" key="6">
    <source>
        <dbReference type="EMBL" id="VTZ62259.1"/>
    </source>
</evidence>
<dbReference type="Pfam" id="PF13302">
    <property type="entry name" value="Acetyltransf_3"/>
    <property type="match status" value="1"/>
</dbReference>
<dbReference type="PANTHER" id="PTHR43792:SF8">
    <property type="entry name" value="[RIBOSOMAL PROTEIN US5]-ALANINE N-ACETYLTRANSFERASE"/>
    <property type="match status" value="1"/>
</dbReference>
<feature type="domain" description="N-acetyltransferase" evidence="4">
    <location>
        <begin position="28"/>
        <end position="194"/>
    </location>
</feature>
<dbReference type="Proteomes" id="UP001190825">
    <property type="component" value="Unassembled WGS sequence"/>
</dbReference>